<gene>
    <name evidence="10" type="ORF">E8L99_15285</name>
</gene>
<dbReference type="SUPFAM" id="SSF81338">
    <property type="entry name" value="Aquaporin-like"/>
    <property type="match status" value="1"/>
</dbReference>
<dbReference type="InterPro" id="IPR022357">
    <property type="entry name" value="MIP_CS"/>
</dbReference>
<dbReference type="PRINTS" id="PR00783">
    <property type="entry name" value="MINTRINSICP"/>
</dbReference>
<dbReference type="InterPro" id="IPR023271">
    <property type="entry name" value="Aquaporin-like"/>
</dbReference>
<name>A0A4D7QS51_9HYPH</name>
<dbReference type="Proteomes" id="UP000298588">
    <property type="component" value="Chromosome"/>
</dbReference>
<comment type="similarity">
    <text evidence="2 8">Belongs to the MIP/aquaporin (TC 1.A.8) family.</text>
</comment>
<dbReference type="AlphaFoldDB" id="A0A4D7QS51"/>
<evidence type="ECO:0000256" key="5">
    <source>
        <dbReference type="ARBA" id="ARBA00022692"/>
    </source>
</evidence>
<dbReference type="GO" id="GO:0005886">
    <property type="term" value="C:plasma membrane"/>
    <property type="evidence" value="ECO:0007669"/>
    <property type="project" value="UniProtKB-SubCell"/>
</dbReference>
<keyword evidence="6 9" id="KW-1133">Transmembrane helix</keyword>
<dbReference type="GO" id="GO:0015250">
    <property type="term" value="F:water channel activity"/>
    <property type="evidence" value="ECO:0007669"/>
    <property type="project" value="TreeGrafter"/>
</dbReference>
<feature type="transmembrane region" description="Helical" evidence="9">
    <location>
        <begin position="164"/>
        <end position="183"/>
    </location>
</feature>
<feature type="transmembrane region" description="Helical" evidence="9">
    <location>
        <begin position="131"/>
        <end position="152"/>
    </location>
</feature>
<dbReference type="PROSITE" id="PS00221">
    <property type="entry name" value="MIP"/>
    <property type="match status" value="1"/>
</dbReference>
<dbReference type="Gene3D" id="1.20.1080.10">
    <property type="entry name" value="Glycerol uptake facilitator protein"/>
    <property type="match status" value="1"/>
</dbReference>
<keyword evidence="5 8" id="KW-0812">Transmembrane</keyword>
<dbReference type="Pfam" id="PF00230">
    <property type="entry name" value="MIP"/>
    <property type="match status" value="1"/>
</dbReference>
<dbReference type="PROSITE" id="PS51257">
    <property type="entry name" value="PROKAR_LIPOPROTEIN"/>
    <property type="match status" value="1"/>
</dbReference>
<keyword evidence="4" id="KW-1003">Cell membrane</keyword>
<evidence type="ECO:0000256" key="1">
    <source>
        <dbReference type="ARBA" id="ARBA00004651"/>
    </source>
</evidence>
<keyword evidence="11" id="KW-1185">Reference proteome</keyword>
<feature type="transmembrane region" description="Helical" evidence="9">
    <location>
        <begin position="37"/>
        <end position="60"/>
    </location>
</feature>
<proteinExistence type="inferred from homology"/>
<evidence type="ECO:0000256" key="4">
    <source>
        <dbReference type="ARBA" id="ARBA00022475"/>
    </source>
</evidence>
<organism evidence="10 11">
    <name type="scientific">Phreatobacter aquaticus</name>
    <dbReference type="NCBI Taxonomy" id="2570229"/>
    <lineage>
        <taxon>Bacteria</taxon>
        <taxon>Pseudomonadati</taxon>
        <taxon>Pseudomonadota</taxon>
        <taxon>Alphaproteobacteria</taxon>
        <taxon>Hyphomicrobiales</taxon>
        <taxon>Phreatobacteraceae</taxon>
        <taxon>Phreatobacter</taxon>
    </lineage>
</organism>
<dbReference type="InterPro" id="IPR034294">
    <property type="entry name" value="Aquaporin_transptr"/>
</dbReference>
<feature type="transmembrane region" description="Helical" evidence="9">
    <location>
        <begin position="90"/>
        <end position="111"/>
    </location>
</feature>
<reference evidence="10 11" key="1">
    <citation type="submission" date="2019-04" db="EMBL/GenBank/DDBJ databases">
        <title>Phreatobacter aquaticus sp. nov.</title>
        <authorList>
            <person name="Choi A."/>
            <person name="Baek K."/>
        </authorList>
    </citation>
    <scope>NUCLEOTIDE SEQUENCE [LARGE SCALE GENOMIC DNA]</scope>
    <source>
        <strain evidence="10 11">NMCR1094</strain>
    </source>
</reference>
<evidence type="ECO:0000313" key="11">
    <source>
        <dbReference type="Proteomes" id="UP000298588"/>
    </source>
</evidence>
<protein>
    <submittedName>
        <fullName evidence="10">Aquaporin</fullName>
    </submittedName>
</protein>
<evidence type="ECO:0000256" key="2">
    <source>
        <dbReference type="ARBA" id="ARBA00006175"/>
    </source>
</evidence>
<evidence type="ECO:0000256" key="9">
    <source>
        <dbReference type="SAM" id="Phobius"/>
    </source>
</evidence>
<comment type="subcellular location">
    <subcellularLocation>
        <location evidence="1">Cell membrane</location>
        <topology evidence="1">Multi-pass membrane protein</topology>
    </subcellularLocation>
</comment>
<evidence type="ECO:0000313" key="10">
    <source>
        <dbReference type="EMBL" id="QCK88813.1"/>
    </source>
</evidence>
<evidence type="ECO:0000256" key="8">
    <source>
        <dbReference type="RuleBase" id="RU000477"/>
    </source>
</evidence>
<feature type="transmembrane region" description="Helical" evidence="9">
    <location>
        <begin position="203"/>
        <end position="225"/>
    </location>
</feature>
<keyword evidence="3 8" id="KW-0813">Transport</keyword>
<dbReference type="InterPro" id="IPR000425">
    <property type="entry name" value="MIP"/>
</dbReference>
<dbReference type="EMBL" id="CP039865">
    <property type="protein sequence ID" value="QCK88813.1"/>
    <property type="molecule type" value="Genomic_DNA"/>
</dbReference>
<evidence type="ECO:0000256" key="6">
    <source>
        <dbReference type="ARBA" id="ARBA00022989"/>
    </source>
</evidence>
<dbReference type="PANTHER" id="PTHR19139:SF199">
    <property type="entry name" value="MIP17260P"/>
    <property type="match status" value="1"/>
</dbReference>
<feature type="transmembrane region" description="Helical" evidence="9">
    <location>
        <begin position="12"/>
        <end position="31"/>
    </location>
</feature>
<accession>A0A4D7QS51</accession>
<keyword evidence="7 9" id="KW-0472">Membrane</keyword>
<dbReference type="PANTHER" id="PTHR19139">
    <property type="entry name" value="AQUAPORIN TRANSPORTER"/>
    <property type="match status" value="1"/>
</dbReference>
<sequence length="232" mass="23136">MQKYTAEFIGSAALVIVGCGAITMGGLGGVLGSGQPFASLAILPIGLAFGLTVMAMAYGIGPISGCHINPAVTVAAFVAGRMPASDVPGYIIAQFLGAIVGAGLLYVMLAGKVTGYDVTAAGLGQTGWSSFSLSSAVLAEFIATFLFIVVILGATSKAGTTPVAGLAIGLTLAVLHLAFVPVSGNSLNPSRSFGPAVFVGGQALAQVWMFLIVPTIAGAVAGLLFRNKTLEA</sequence>
<evidence type="ECO:0000256" key="3">
    <source>
        <dbReference type="ARBA" id="ARBA00022448"/>
    </source>
</evidence>
<dbReference type="OrthoDB" id="9807293at2"/>
<dbReference type="KEGG" id="paqt:E8L99_15285"/>
<evidence type="ECO:0000256" key="7">
    <source>
        <dbReference type="ARBA" id="ARBA00023136"/>
    </source>
</evidence>